<dbReference type="AlphaFoldDB" id="A0ABD2NWC9"/>
<evidence type="ECO:0000256" key="1">
    <source>
        <dbReference type="SAM" id="MobiDB-lite"/>
    </source>
</evidence>
<dbReference type="EMBL" id="JABFTP020000144">
    <property type="protein sequence ID" value="KAL3282978.1"/>
    <property type="molecule type" value="Genomic_DNA"/>
</dbReference>
<dbReference type="Proteomes" id="UP001516400">
    <property type="component" value="Unassembled WGS sequence"/>
</dbReference>
<name>A0ABD2NWC9_9CUCU</name>
<evidence type="ECO:0000313" key="2">
    <source>
        <dbReference type="EMBL" id="KAL3282978.1"/>
    </source>
</evidence>
<evidence type="ECO:0000313" key="3">
    <source>
        <dbReference type="Proteomes" id="UP001516400"/>
    </source>
</evidence>
<feature type="compositionally biased region" description="Basic residues" evidence="1">
    <location>
        <begin position="70"/>
        <end position="81"/>
    </location>
</feature>
<feature type="compositionally biased region" description="Acidic residues" evidence="1">
    <location>
        <begin position="94"/>
        <end position="111"/>
    </location>
</feature>
<sequence>MYKKVDSDLIFDKLEQKKSINQNYHAVKRRHVGQPSLPVEEDHWLSSTLSRIKRSINNIFHEPKAPAKVVKVKKQDRKRRQPQLGQNQDQNDLSQDEDGDEDNQDEDDEGEEEEYGWFTQGFVLFYYGRGFLVLTIDNYFQRNRKRNENSGEKKRNLKKRKKYREYEDPYLNFGFTYITKGNVVAQCVVCLKVLASDNMVPNKLKCHLETTHSNLQGVPSTSKFTVSPNTSVTTNFLNIG</sequence>
<gene>
    <name evidence="2" type="ORF">HHI36_006136</name>
</gene>
<proteinExistence type="predicted"/>
<keyword evidence="3" id="KW-1185">Reference proteome</keyword>
<evidence type="ECO:0008006" key="4">
    <source>
        <dbReference type="Google" id="ProtNLM"/>
    </source>
</evidence>
<accession>A0ABD2NWC9</accession>
<feature type="region of interest" description="Disordered" evidence="1">
    <location>
        <begin position="67"/>
        <end position="111"/>
    </location>
</feature>
<organism evidence="2 3">
    <name type="scientific">Cryptolaemus montrouzieri</name>
    <dbReference type="NCBI Taxonomy" id="559131"/>
    <lineage>
        <taxon>Eukaryota</taxon>
        <taxon>Metazoa</taxon>
        <taxon>Ecdysozoa</taxon>
        <taxon>Arthropoda</taxon>
        <taxon>Hexapoda</taxon>
        <taxon>Insecta</taxon>
        <taxon>Pterygota</taxon>
        <taxon>Neoptera</taxon>
        <taxon>Endopterygota</taxon>
        <taxon>Coleoptera</taxon>
        <taxon>Polyphaga</taxon>
        <taxon>Cucujiformia</taxon>
        <taxon>Coccinelloidea</taxon>
        <taxon>Coccinellidae</taxon>
        <taxon>Scymninae</taxon>
        <taxon>Scymnini</taxon>
        <taxon>Cryptolaemus</taxon>
    </lineage>
</organism>
<comment type="caution">
    <text evidence="2">The sequence shown here is derived from an EMBL/GenBank/DDBJ whole genome shotgun (WGS) entry which is preliminary data.</text>
</comment>
<feature type="compositionally biased region" description="Polar residues" evidence="1">
    <location>
        <begin position="84"/>
        <end position="93"/>
    </location>
</feature>
<reference evidence="2 3" key="1">
    <citation type="journal article" date="2021" name="BMC Biol.">
        <title>Horizontally acquired antibacterial genes associated with adaptive radiation of ladybird beetles.</title>
        <authorList>
            <person name="Li H.S."/>
            <person name="Tang X.F."/>
            <person name="Huang Y.H."/>
            <person name="Xu Z.Y."/>
            <person name="Chen M.L."/>
            <person name="Du X.Y."/>
            <person name="Qiu B.Y."/>
            <person name="Chen P.T."/>
            <person name="Zhang W."/>
            <person name="Slipinski A."/>
            <person name="Escalona H.E."/>
            <person name="Waterhouse R.M."/>
            <person name="Zwick A."/>
            <person name="Pang H."/>
        </authorList>
    </citation>
    <scope>NUCLEOTIDE SEQUENCE [LARGE SCALE GENOMIC DNA]</scope>
    <source>
        <strain evidence="2">SYSU2018</strain>
    </source>
</reference>
<protein>
    <recommendedName>
        <fullName evidence="4">BED-type domain-containing protein</fullName>
    </recommendedName>
</protein>